<gene>
    <name evidence="2" type="ORF">C7K25_11920</name>
</gene>
<dbReference type="SUPFAM" id="SSF46955">
    <property type="entry name" value="Putative DNA-binding domain"/>
    <property type="match status" value="1"/>
</dbReference>
<reference evidence="2" key="2">
    <citation type="journal article" date="2022" name="Sci. Rep.">
        <title>In silico prediction of the enzymes involved in the degradation of the herbicide molinate by Gulosibacter molinativorax ON4T.</title>
        <authorList>
            <person name="Lopes A.R."/>
            <person name="Bunin E."/>
            <person name="Viana A.T."/>
            <person name="Froufe H."/>
            <person name="Munoz-Merida A."/>
            <person name="Pinho D."/>
            <person name="Figueiredo J."/>
            <person name="Barroso C."/>
            <person name="Vaz-Moreira I."/>
            <person name="Bellanger X."/>
            <person name="Egas C."/>
            <person name="Nunes O.C."/>
        </authorList>
    </citation>
    <scope>NUCLEOTIDE SEQUENCE</scope>
    <source>
        <strain evidence="2">ON4</strain>
    </source>
</reference>
<evidence type="ECO:0000313" key="3">
    <source>
        <dbReference type="Proteomes" id="UP001170379"/>
    </source>
</evidence>
<proteinExistence type="predicted"/>
<dbReference type="Gene3D" id="1.10.1660.10">
    <property type="match status" value="1"/>
</dbReference>
<dbReference type="InterPro" id="IPR010093">
    <property type="entry name" value="SinI_DNA-bd"/>
</dbReference>
<comment type="caution">
    <text evidence="2">The sequence shown here is derived from an EMBL/GenBank/DDBJ whole genome shotgun (WGS) entry which is preliminary data.</text>
</comment>
<feature type="domain" description="Helix-turn-helix" evidence="1">
    <location>
        <begin position="15"/>
        <end position="60"/>
    </location>
</feature>
<dbReference type="InterPro" id="IPR041657">
    <property type="entry name" value="HTH_17"/>
</dbReference>
<reference evidence="2" key="1">
    <citation type="submission" date="2018-03" db="EMBL/GenBank/DDBJ databases">
        <authorList>
            <person name="Nunes O.C."/>
            <person name="Lopes A.R."/>
            <person name="Froufe H."/>
            <person name="Munoz-Merida A."/>
            <person name="Barroso C."/>
            <person name="Egas C."/>
        </authorList>
    </citation>
    <scope>NUCLEOTIDE SEQUENCE</scope>
    <source>
        <strain evidence="2">ON4</strain>
    </source>
</reference>
<dbReference type="NCBIfam" id="TIGR01764">
    <property type="entry name" value="excise"/>
    <property type="match status" value="1"/>
</dbReference>
<dbReference type="Proteomes" id="UP001170379">
    <property type="component" value="Unassembled WGS sequence"/>
</dbReference>
<dbReference type="InterPro" id="IPR009061">
    <property type="entry name" value="DNA-bd_dom_put_sf"/>
</dbReference>
<name>A0ABT7CA43_9MICO</name>
<keyword evidence="3" id="KW-1185">Reference proteome</keyword>
<dbReference type="Pfam" id="PF12728">
    <property type="entry name" value="HTH_17"/>
    <property type="match status" value="1"/>
</dbReference>
<dbReference type="RefSeq" id="WP_051267032.1">
    <property type="nucleotide sequence ID" value="NZ_CP028426.1"/>
</dbReference>
<accession>A0ABT7CA43</accession>
<evidence type="ECO:0000259" key="1">
    <source>
        <dbReference type="Pfam" id="PF12728"/>
    </source>
</evidence>
<dbReference type="EMBL" id="PXVD01000019">
    <property type="protein sequence ID" value="MDJ1372067.1"/>
    <property type="molecule type" value="Genomic_DNA"/>
</dbReference>
<sequence>MTAHSKTPAPIPASLLTIEQAADFLQVSTKTIRRWIATGDLPARRFGGRAIRIRRADIEAMGEPLTARSA</sequence>
<organism evidence="2 3">
    <name type="scientific">Gulosibacter molinativorax</name>
    <dbReference type="NCBI Taxonomy" id="256821"/>
    <lineage>
        <taxon>Bacteria</taxon>
        <taxon>Bacillati</taxon>
        <taxon>Actinomycetota</taxon>
        <taxon>Actinomycetes</taxon>
        <taxon>Micrococcales</taxon>
        <taxon>Microbacteriaceae</taxon>
        <taxon>Gulosibacter</taxon>
    </lineage>
</organism>
<evidence type="ECO:0000313" key="2">
    <source>
        <dbReference type="EMBL" id="MDJ1372067.1"/>
    </source>
</evidence>
<protein>
    <submittedName>
        <fullName evidence="2">Helix-turn-helix domain-containing protein</fullName>
    </submittedName>
</protein>